<name>A0ABW5FUL1_9PSEU</name>
<dbReference type="GO" id="GO:0016874">
    <property type="term" value="F:ligase activity"/>
    <property type="evidence" value="ECO:0007669"/>
    <property type="project" value="UniProtKB-KW"/>
</dbReference>
<accession>A0ABW5FUL1</accession>
<dbReference type="Proteomes" id="UP001597417">
    <property type="component" value="Unassembled WGS sequence"/>
</dbReference>
<gene>
    <name evidence="1" type="ORF">ACFSXZ_20515</name>
</gene>
<proteinExistence type="predicted"/>
<protein>
    <submittedName>
        <fullName evidence="1">2'-5' RNA ligase family protein</fullName>
    </submittedName>
</protein>
<organism evidence="1 2">
    <name type="scientific">Amycolatopsis pigmentata</name>
    <dbReference type="NCBI Taxonomy" id="450801"/>
    <lineage>
        <taxon>Bacteria</taxon>
        <taxon>Bacillati</taxon>
        <taxon>Actinomycetota</taxon>
        <taxon>Actinomycetes</taxon>
        <taxon>Pseudonocardiales</taxon>
        <taxon>Pseudonocardiaceae</taxon>
        <taxon>Amycolatopsis</taxon>
    </lineage>
</organism>
<evidence type="ECO:0000313" key="2">
    <source>
        <dbReference type="Proteomes" id="UP001597417"/>
    </source>
</evidence>
<comment type="caution">
    <text evidence="1">The sequence shown here is derived from an EMBL/GenBank/DDBJ whole genome shotgun (WGS) entry which is preliminary data.</text>
</comment>
<keyword evidence="1" id="KW-0436">Ligase</keyword>
<dbReference type="EMBL" id="JBHUKR010000009">
    <property type="protein sequence ID" value="MFD2418713.1"/>
    <property type="molecule type" value="Genomic_DNA"/>
</dbReference>
<reference evidence="2" key="1">
    <citation type="journal article" date="2019" name="Int. J. Syst. Evol. Microbiol.">
        <title>The Global Catalogue of Microorganisms (GCM) 10K type strain sequencing project: providing services to taxonomists for standard genome sequencing and annotation.</title>
        <authorList>
            <consortium name="The Broad Institute Genomics Platform"/>
            <consortium name="The Broad Institute Genome Sequencing Center for Infectious Disease"/>
            <person name="Wu L."/>
            <person name="Ma J."/>
        </authorList>
    </citation>
    <scope>NUCLEOTIDE SEQUENCE [LARGE SCALE GENOMIC DNA]</scope>
    <source>
        <strain evidence="2">CGMCC 4.7645</strain>
    </source>
</reference>
<evidence type="ECO:0000313" key="1">
    <source>
        <dbReference type="EMBL" id="MFD2418713.1"/>
    </source>
</evidence>
<dbReference type="Gene3D" id="3.90.1140.10">
    <property type="entry name" value="Cyclic phosphodiesterase"/>
    <property type="match status" value="1"/>
</dbReference>
<dbReference type="RefSeq" id="WP_378266719.1">
    <property type="nucleotide sequence ID" value="NZ_JBHUKR010000009.1"/>
</dbReference>
<dbReference type="Pfam" id="PF13563">
    <property type="entry name" value="2_5_RNA_ligase2"/>
    <property type="match status" value="1"/>
</dbReference>
<dbReference type="SUPFAM" id="SSF55144">
    <property type="entry name" value="LigT-like"/>
    <property type="match status" value="1"/>
</dbReference>
<sequence length="189" mass="21003">MPVPQAHSFPRGLSRATRSAIIVPVPETDHLVAWHRRALSSRPTASVPAHVTVLYPFVPPCEIDDGTITGIEAALSGFRPFECAFSQVKWFDDEVVWLEPKPDDHFRALTQAMWKRFPAHPPYAGEHPDTVPHLTVIDSRIGDPEGKRRAAADLAAVLPVHAWIDRVRLVAGDDEHGPWRTVTEFTLSG</sequence>
<dbReference type="InterPro" id="IPR009097">
    <property type="entry name" value="Cyclic_Pdiesterase"/>
</dbReference>
<keyword evidence="2" id="KW-1185">Reference proteome</keyword>